<keyword evidence="6" id="KW-1185">Reference proteome</keyword>
<evidence type="ECO:0000313" key="6">
    <source>
        <dbReference type="Proteomes" id="UP001218218"/>
    </source>
</evidence>
<keyword evidence="2" id="KW-0804">Transcription</keyword>
<dbReference type="SMART" id="SM00398">
    <property type="entry name" value="HMG"/>
    <property type="match status" value="1"/>
</dbReference>
<dbReference type="GO" id="GO:0000122">
    <property type="term" value="P:negative regulation of transcription by RNA polymerase II"/>
    <property type="evidence" value="ECO:0007669"/>
    <property type="project" value="TreeGrafter"/>
</dbReference>
<evidence type="ECO:0000256" key="3">
    <source>
        <dbReference type="PROSITE-ProRule" id="PRU00267"/>
    </source>
</evidence>
<dbReference type="GO" id="GO:0000978">
    <property type="term" value="F:RNA polymerase II cis-regulatory region sequence-specific DNA binding"/>
    <property type="evidence" value="ECO:0007669"/>
    <property type="project" value="TreeGrafter"/>
</dbReference>
<dbReference type="InterPro" id="IPR009071">
    <property type="entry name" value="HMG_box_dom"/>
</dbReference>
<feature type="DNA-binding region" description="HMG box" evidence="3">
    <location>
        <begin position="73"/>
        <end position="144"/>
    </location>
</feature>
<dbReference type="GO" id="GO:0005634">
    <property type="term" value="C:nucleus"/>
    <property type="evidence" value="ECO:0007669"/>
    <property type="project" value="UniProtKB-UniRule"/>
</dbReference>
<dbReference type="PANTHER" id="PTHR10270:SF161">
    <property type="entry name" value="SEX-DETERMINING REGION Y PROTEIN"/>
    <property type="match status" value="1"/>
</dbReference>
<organism evidence="5 6">
    <name type="scientific">Mycena albidolilacea</name>
    <dbReference type="NCBI Taxonomy" id="1033008"/>
    <lineage>
        <taxon>Eukaryota</taxon>
        <taxon>Fungi</taxon>
        <taxon>Dikarya</taxon>
        <taxon>Basidiomycota</taxon>
        <taxon>Agaricomycotina</taxon>
        <taxon>Agaricomycetes</taxon>
        <taxon>Agaricomycetidae</taxon>
        <taxon>Agaricales</taxon>
        <taxon>Marasmiineae</taxon>
        <taxon>Mycenaceae</taxon>
        <taxon>Mycena</taxon>
    </lineage>
</organism>
<dbReference type="GO" id="GO:0030154">
    <property type="term" value="P:cell differentiation"/>
    <property type="evidence" value="ECO:0007669"/>
    <property type="project" value="TreeGrafter"/>
</dbReference>
<dbReference type="EMBL" id="JARIHO010000068">
    <property type="protein sequence ID" value="KAJ7314243.1"/>
    <property type="molecule type" value="Genomic_DNA"/>
</dbReference>
<name>A0AAD7EDZ6_9AGAR</name>
<proteinExistence type="predicted"/>
<reference evidence="5" key="1">
    <citation type="submission" date="2023-03" db="EMBL/GenBank/DDBJ databases">
        <title>Massive genome expansion in bonnet fungi (Mycena s.s.) driven by repeated elements and novel gene families across ecological guilds.</title>
        <authorList>
            <consortium name="Lawrence Berkeley National Laboratory"/>
            <person name="Harder C.B."/>
            <person name="Miyauchi S."/>
            <person name="Viragh M."/>
            <person name="Kuo A."/>
            <person name="Thoen E."/>
            <person name="Andreopoulos B."/>
            <person name="Lu D."/>
            <person name="Skrede I."/>
            <person name="Drula E."/>
            <person name="Henrissat B."/>
            <person name="Morin E."/>
            <person name="Kohler A."/>
            <person name="Barry K."/>
            <person name="LaButti K."/>
            <person name="Morin E."/>
            <person name="Salamov A."/>
            <person name="Lipzen A."/>
            <person name="Mereny Z."/>
            <person name="Hegedus B."/>
            <person name="Baldrian P."/>
            <person name="Stursova M."/>
            <person name="Weitz H."/>
            <person name="Taylor A."/>
            <person name="Grigoriev I.V."/>
            <person name="Nagy L.G."/>
            <person name="Martin F."/>
            <person name="Kauserud H."/>
        </authorList>
    </citation>
    <scope>NUCLEOTIDE SEQUENCE</scope>
    <source>
        <strain evidence="5">CBHHK002</strain>
    </source>
</reference>
<keyword evidence="3" id="KW-0539">Nucleus</keyword>
<dbReference type="GO" id="GO:0001228">
    <property type="term" value="F:DNA-binding transcription activator activity, RNA polymerase II-specific"/>
    <property type="evidence" value="ECO:0007669"/>
    <property type="project" value="TreeGrafter"/>
</dbReference>
<dbReference type="Proteomes" id="UP001218218">
    <property type="component" value="Unassembled WGS sequence"/>
</dbReference>
<sequence length="147" mass="16818">MPVVRTAIPYRKSRRLRHIDSKEDAYDDDVWETYDEALLASPPLATVKVERDDSYSPGPVHHVLPDLHPSGHIPRPRNAFICFRSDYVKAEKRGSAAPGSINQTVMSRGAAEVWRGLSDEEREPYVLMAQQEKAEHARKYPNYRYAP</sequence>
<comment type="caution">
    <text evidence="5">The sequence shown here is derived from an EMBL/GenBank/DDBJ whole genome shotgun (WGS) entry which is preliminary data.</text>
</comment>
<gene>
    <name evidence="5" type="ORF">DFH08DRAFT_756062</name>
</gene>
<evidence type="ECO:0000313" key="5">
    <source>
        <dbReference type="EMBL" id="KAJ7314243.1"/>
    </source>
</evidence>
<dbReference type="Pfam" id="PF00505">
    <property type="entry name" value="HMG_box"/>
    <property type="match status" value="1"/>
</dbReference>
<evidence type="ECO:0000256" key="2">
    <source>
        <dbReference type="ARBA" id="ARBA00023163"/>
    </source>
</evidence>
<dbReference type="InterPro" id="IPR050140">
    <property type="entry name" value="SRY-related_HMG-box_TF-like"/>
</dbReference>
<dbReference type="AlphaFoldDB" id="A0AAD7EDZ6"/>
<dbReference type="CDD" id="cd01389">
    <property type="entry name" value="HMG-box_ROX1-like"/>
    <property type="match status" value="1"/>
</dbReference>
<keyword evidence="1 3" id="KW-0238">DNA-binding</keyword>
<dbReference type="PROSITE" id="PS50118">
    <property type="entry name" value="HMG_BOX_2"/>
    <property type="match status" value="1"/>
</dbReference>
<protein>
    <submittedName>
        <fullName evidence="5">High mobility group box domain-containing protein</fullName>
    </submittedName>
</protein>
<dbReference type="InterPro" id="IPR036910">
    <property type="entry name" value="HMG_box_dom_sf"/>
</dbReference>
<evidence type="ECO:0000256" key="1">
    <source>
        <dbReference type="ARBA" id="ARBA00023125"/>
    </source>
</evidence>
<feature type="domain" description="HMG box" evidence="4">
    <location>
        <begin position="73"/>
        <end position="144"/>
    </location>
</feature>
<evidence type="ECO:0000259" key="4">
    <source>
        <dbReference type="PROSITE" id="PS50118"/>
    </source>
</evidence>
<dbReference type="Gene3D" id="1.10.30.10">
    <property type="entry name" value="High mobility group box domain"/>
    <property type="match status" value="1"/>
</dbReference>
<accession>A0AAD7EDZ6</accession>
<dbReference type="PANTHER" id="PTHR10270">
    <property type="entry name" value="SOX TRANSCRIPTION FACTOR"/>
    <property type="match status" value="1"/>
</dbReference>
<feature type="non-terminal residue" evidence="5">
    <location>
        <position position="1"/>
    </location>
</feature>
<dbReference type="SUPFAM" id="SSF47095">
    <property type="entry name" value="HMG-box"/>
    <property type="match status" value="1"/>
</dbReference>